<gene>
    <name evidence="2" type="ORF">PVAP13_9KG239526</name>
</gene>
<reference evidence="2" key="1">
    <citation type="submission" date="2020-05" db="EMBL/GenBank/DDBJ databases">
        <title>WGS assembly of Panicum virgatum.</title>
        <authorList>
            <person name="Lovell J.T."/>
            <person name="Jenkins J."/>
            <person name="Shu S."/>
            <person name="Juenger T.E."/>
            <person name="Schmutz J."/>
        </authorList>
    </citation>
    <scope>NUCLEOTIDE SEQUENCE</scope>
    <source>
        <strain evidence="2">AP13</strain>
    </source>
</reference>
<keyword evidence="3" id="KW-1185">Reference proteome</keyword>
<feature type="compositionally biased region" description="Basic residues" evidence="1">
    <location>
        <begin position="97"/>
        <end position="121"/>
    </location>
</feature>
<comment type="caution">
    <text evidence="2">The sequence shown here is derived from an EMBL/GenBank/DDBJ whole genome shotgun (WGS) entry which is preliminary data.</text>
</comment>
<accession>A0A8T0NQ17</accession>
<dbReference type="Proteomes" id="UP000823388">
    <property type="component" value="Chromosome 9K"/>
</dbReference>
<sequence>MFFYKPGVTPAARIRAAPLCLRKAGPAPGPCRTALSCPQVLRAAPPTRVAPAPPLLLFCSRAVATRAALHHRGRERDRPRRLELMKCNIYSNIVGKEKKKKRRRGGGGGGRRRKWRYWTGQ</sequence>
<evidence type="ECO:0000313" key="3">
    <source>
        <dbReference type="Proteomes" id="UP000823388"/>
    </source>
</evidence>
<organism evidence="2 3">
    <name type="scientific">Panicum virgatum</name>
    <name type="common">Blackwell switchgrass</name>
    <dbReference type="NCBI Taxonomy" id="38727"/>
    <lineage>
        <taxon>Eukaryota</taxon>
        <taxon>Viridiplantae</taxon>
        <taxon>Streptophyta</taxon>
        <taxon>Embryophyta</taxon>
        <taxon>Tracheophyta</taxon>
        <taxon>Spermatophyta</taxon>
        <taxon>Magnoliopsida</taxon>
        <taxon>Liliopsida</taxon>
        <taxon>Poales</taxon>
        <taxon>Poaceae</taxon>
        <taxon>PACMAD clade</taxon>
        <taxon>Panicoideae</taxon>
        <taxon>Panicodae</taxon>
        <taxon>Paniceae</taxon>
        <taxon>Panicinae</taxon>
        <taxon>Panicum</taxon>
        <taxon>Panicum sect. Hiantes</taxon>
    </lineage>
</organism>
<dbReference type="AlphaFoldDB" id="A0A8T0NQ17"/>
<proteinExistence type="predicted"/>
<feature type="region of interest" description="Disordered" evidence="1">
    <location>
        <begin position="96"/>
        <end position="121"/>
    </location>
</feature>
<name>A0A8T0NQ17_PANVG</name>
<dbReference type="EMBL" id="CM029053">
    <property type="protein sequence ID" value="KAG2550112.1"/>
    <property type="molecule type" value="Genomic_DNA"/>
</dbReference>
<evidence type="ECO:0000256" key="1">
    <source>
        <dbReference type="SAM" id="MobiDB-lite"/>
    </source>
</evidence>
<evidence type="ECO:0000313" key="2">
    <source>
        <dbReference type="EMBL" id="KAG2550112.1"/>
    </source>
</evidence>
<protein>
    <submittedName>
        <fullName evidence="2">Uncharacterized protein</fullName>
    </submittedName>
</protein>